<dbReference type="SUPFAM" id="SSF54518">
    <property type="entry name" value="Tubby C-terminal domain-like"/>
    <property type="match status" value="1"/>
</dbReference>
<evidence type="ECO:0000256" key="1">
    <source>
        <dbReference type="ARBA" id="ARBA00005437"/>
    </source>
</evidence>
<dbReference type="PANTHER" id="PTHR31087">
    <property type="match status" value="1"/>
</dbReference>
<proteinExistence type="inferred from homology"/>
<dbReference type="InterPro" id="IPR025659">
    <property type="entry name" value="Tubby-like_C"/>
</dbReference>
<accession>S8D2L2</accession>
<dbReference type="Gene3D" id="2.40.160.200">
    <property type="entry name" value="LURP1-related"/>
    <property type="match status" value="1"/>
</dbReference>
<dbReference type="PANTHER" id="PTHR31087:SF58">
    <property type="entry name" value="OS07G0230700 PROTEIN"/>
    <property type="match status" value="1"/>
</dbReference>
<comment type="similarity">
    <text evidence="1">Belongs to the LOR family.</text>
</comment>
<comment type="caution">
    <text evidence="2">The sequence shown here is derived from an EMBL/GenBank/DDBJ whole genome shotgun (WGS) entry which is preliminary data.</text>
</comment>
<sequence>MAGMSYSATPPMAVISPQFCMGYPIDLVILRQLLSLSDGNFIANDVNGNNLFRTRRRILSFKDRHVLLDAAGNPLVTFQKKMLSAHGRWKVFRGESTEEKDLIFSVKKSSLFQIKTKLHVFMAPNTSEEFPDFRIEGSWFDRSCIIYDSNNVVVAQMHKRHTAQSILLGRDTFGVTVYSNVDYAFVVALIVILQEIHEEESRE</sequence>
<keyword evidence="3" id="KW-1185">Reference proteome</keyword>
<reference evidence="2 3" key="1">
    <citation type="journal article" date="2013" name="BMC Genomics">
        <title>The miniature genome of a carnivorous plant Genlisea aurea contains a low number of genes and short non-coding sequences.</title>
        <authorList>
            <person name="Leushkin E.V."/>
            <person name="Sutormin R.A."/>
            <person name="Nabieva E.R."/>
            <person name="Penin A.A."/>
            <person name="Kondrashov A.S."/>
            <person name="Logacheva M.D."/>
        </authorList>
    </citation>
    <scope>NUCLEOTIDE SEQUENCE [LARGE SCALE GENOMIC DNA]</scope>
</reference>
<name>S8D2L2_9LAMI</name>
<dbReference type="OrthoDB" id="97518at2759"/>
<dbReference type="InterPro" id="IPR038595">
    <property type="entry name" value="LOR_sf"/>
</dbReference>
<evidence type="ECO:0000313" key="2">
    <source>
        <dbReference type="EMBL" id="EPS73959.1"/>
    </source>
</evidence>
<dbReference type="EMBL" id="AUSU01000232">
    <property type="protein sequence ID" value="EPS73959.1"/>
    <property type="molecule type" value="Genomic_DNA"/>
</dbReference>
<gene>
    <name evidence="2" type="ORF">M569_00797</name>
</gene>
<evidence type="ECO:0000313" key="3">
    <source>
        <dbReference type="Proteomes" id="UP000015453"/>
    </source>
</evidence>
<dbReference type="InterPro" id="IPR007612">
    <property type="entry name" value="LOR"/>
</dbReference>
<organism evidence="2 3">
    <name type="scientific">Genlisea aurea</name>
    <dbReference type="NCBI Taxonomy" id="192259"/>
    <lineage>
        <taxon>Eukaryota</taxon>
        <taxon>Viridiplantae</taxon>
        <taxon>Streptophyta</taxon>
        <taxon>Embryophyta</taxon>
        <taxon>Tracheophyta</taxon>
        <taxon>Spermatophyta</taxon>
        <taxon>Magnoliopsida</taxon>
        <taxon>eudicotyledons</taxon>
        <taxon>Gunneridae</taxon>
        <taxon>Pentapetalae</taxon>
        <taxon>asterids</taxon>
        <taxon>lamiids</taxon>
        <taxon>Lamiales</taxon>
        <taxon>Lentibulariaceae</taxon>
        <taxon>Genlisea</taxon>
    </lineage>
</organism>
<dbReference type="AlphaFoldDB" id="S8D2L2"/>
<dbReference type="Pfam" id="PF04525">
    <property type="entry name" value="LOR"/>
    <property type="match status" value="1"/>
</dbReference>
<protein>
    <submittedName>
        <fullName evidence="2">Uncharacterized protein</fullName>
    </submittedName>
</protein>
<dbReference type="Proteomes" id="UP000015453">
    <property type="component" value="Unassembled WGS sequence"/>
</dbReference>